<feature type="region of interest" description="Disordered" evidence="1">
    <location>
        <begin position="260"/>
        <end position="350"/>
    </location>
</feature>
<feature type="region of interest" description="Disordered" evidence="1">
    <location>
        <begin position="50"/>
        <end position="77"/>
    </location>
</feature>
<feature type="compositionally biased region" description="Polar residues" evidence="1">
    <location>
        <begin position="291"/>
        <end position="312"/>
    </location>
</feature>
<dbReference type="InterPro" id="IPR036915">
    <property type="entry name" value="Cyclin-like_sf"/>
</dbReference>
<dbReference type="Gene3D" id="1.10.472.10">
    <property type="entry name" value="Cyclin-like"/>
    <property type="match status" value="1"/>
</dbReference>
<sequence length="468" mass="50950">MSAHERHPASLVPTHLHEPALVDLMRQRITIDMVAHIAYQTMRVINLGDDNEMLPTPPHTPNKSLNERDRSYSSSSPNRLPTLQDFIIVVVHNSRVQIPSLLTTLVYLDRLRSKLPRVAKGMPCTRHRVFLATLIVACKYLNDSAPKNKHWAEYATGMFDPVEINLMEKQLLFLLDFDLRFEEKDAIAHFAPFMPRLSANAKETRAAAINCAKARVQAHVSLPLTPPDEVPPAPRSVVSAPLSGVQSLVKKLSSTYLSVSNASSRPRPVSRSSSSSTLDGSSTSEESDSGWLTSDSGSCSPTSTEASSVCSSDTEDNSKTLGPNDIQPIIPPGSLFPQRQGRKVSSTSTCTVKSDSTVATTVEVRKPTINLRLSPKGNRGSPFRRSGSHLHYQSQSNSAPNGLSTVPRSTLAAPPSMGFLSRMWGSSNKIQAQDQRDTLSDADQSEARGPGALRKLTHSKSGILKSDA</sequence>
<feature type="region of interest" description="Disordered" evidence="1">
    <location>
        <begin position="371"/>
        <end position="468"/>
    </location>
</feature>
<dbReference type="GO" id="GO:0005634">
    <property type="term" value="C:nucleus"/>
    <property type="evidence" value="ECO:0007669"/>
    <property type="project" value="TreeGrafter"/>
</dbReference>
<dbReference type="Pfam" id="PF00134">
    <property type="entry name" value="Cyclin_N"/>
    <property type="match status" value="1"/>
</dbReference>
<feature type="domain" description="Cyclin N-terminal" evidence="2">
    <location>
        <begin position="76"/>
        <end position="180"/>
    </location>
</feature>
<dbReference type="GO" id="GO:0016538">
    <property type="term" value="F:cyclin-dependent protein serine/threonine kinase regulator activity"/>
    <property type="evidence" value="ECO:0007669"/>
    <property type="project" value="TreeGrafter"/>
</dbReference>
<feature type="compositionally biased region" description="Low complexity" evidence="1">
    <location>
        <begin position="260"/>
        <end position="284"/>
    </location>
</feature>
<reference evidence="3" key="1">
    <citation type="submission" date="2022-07" db="EMBL/GenBank/DDBJ databases">
        <title>Genome Sequence of Physisporinus lineatus.</title>
        <authorList>
            <person name="Buettner E."/>
        </authorList>
    </citation>
    <scope>NUCLEOTIDE SEQUENCE</scope>
    <source>
        <strain evidence="3">VT162</strain>
    </source>
</reference>
<dbReference type="Proteomes" id="UP001212997">
    <property type="component" value="Unassembled WGS sequence"/>
</dbReference>
<name>A0AAD5UUY0_9APHY</name>
<evidence type="ECO:0000256" key="1">
    <source>
        <dbReference type="SAM" id="MobiDB-lite"/>
    </source>
</evidence>
<dbReference type="InterPro" id="IPR006671">
    <property type="entry name" value="Cyclin_N"/>
</dbReference>
<dbReference type="GO" id="GO:0019901">
    <property type="term" value="F:protein kinase binding"/>
    <property type="evidence" value="ECO:0007669"/>
    <property type="project" value="InterPro"/>
</dbReference>
<dbReference type="InterPro" id="IPR013922">
    <property type="entry name" value="Cyclin_PHO80-like"/>
</dbReference>
<dbReference type="PANTHER" id="PTHR15615">
    <property type="match status" value="1"/>
</dbReference>
<gene>
    <name evidence="3" type="ORF">NLI96_g9886</name>
</gene>
<dbReference type="EMBL" id="JANAWD010000526">
    <property type="protein sequence ID" value="KAJ3478254.1"/>
    <property type="molecule type" value="Genomic_DNA"/>
</dbReference>
<evidence type="ECO:0000313" key="3">
    <source>
        <dbReference type="EMBL" id="KAJ3478254.1"/>
    </source>
</evidence>
<feature type="compositionally biased region" description="Polar residues" evidence="1">
    <location>
        <begin position="391"/>
        <end position="408"/>
    </location>
</feature>
<dbReference type="AlphaFoldDB" id="A0AAD5UUY0"/>
<dbReference type="GO" id="GO:0000307">
    <property type="term" value="C:cyclin-dependent protein kinase holoenzyme complex"/>
    <property type="evidence" value="ECO:0007669"/>
    <property type="project" value="TreeGrafter"/>
</dbReference>
<accession>A0AAD5UUY0</accession>
<comment type="caution">
    <text evidence="3">The sequence shown here is derived from an EMBL/GenBank/DDBJ whole genome shotgun (WGS) entry which is preliminary data.</text>
</comment>
<organism evidence="3 4">
    <name type="scientific">Meripilus lineatus</name>
    <dbReference type="NCBI Taxonomy" id="2056292"/>
    <lineage>
        <taxon>Eukaryota</taxon>
        <taxon>Fungi</taxon>
        <taxon>Dikarya</taxon>
        <taxon>Basidiomycota</taxon>
        <taxon>Agaricomycotina</taxon>
        <taxon>Agaricomycetes</taxon>
        <taxon>Polyporales</taxon>
        <taxon>Meripilaceae</taxon>
        <taxon>Meripilus</taxon>
    </lineage>
</organism>
<evidence type="ECO:0000259" key="2">
    <source>
        <dbReference type="Pfam" id="PF00134"/>
    </source>
</evidence>
<keyword evidence="4" id="KW-1185">Reference proteome</keyword>
<proteinExistence type="predicted"/>
<dbReference type="CDD" id="cd20557">
    <property type="entry name" value="CYCLIN_ScPCL1-like"/>
    <property type="match status" value="1"/>
</dbReference>
<protein>
    <recommendedName>
        <fullName evidence="2">Cyclin N-terminal domain-containing protein</fullName>
    </recommendedName>
</protein>
<evidence type="ECO:0000313" key="4">
    <source>
        <dbReference type="Proteomes" id="UP001212997"/>
    </source>
</evidence>
<feature type="compositionally biased region" description="Polar residues" evidence="1">
    <location>
        <begin position="424"/>
        <end position="433"/>
    </location>
</feature>
<dbReference type="SUPFAM" id="SSF47954">
    <property type="entry name" value="Cyclin-like"/>
    <property type="match status" value="1"/>
</dbReference>
<dbReference type="PANTHER" id="PTHR15615:SF10">
    <property type="entry name" value="PHO85 CYCLIN-2-RELATED"/>
    <property type="match status" value="1"/>
</dbReference>